<gene>
    <name evidence="1" type="ORF">I4F81_007891</name>
</gene>
<reference evidence="1" key="1">
    <citation type="submission" date="2019-11" db="EMBL/GenBank/DDBJ databases">
        <title>Nori genome reveals adaptations in red seaweeds to the harsh intertidal environment.</title>
        <authorList>
            <person name="Wang D."/>
            <person name="Mao Y."/>
        </authorList>
    </citation>
    <scope>NUCLEOTIDE SEQUENCE</scope>
    <source>
        <tissue evidence="1">Gametophyte</tissue>
    </source>
</reference>
<accession>A0ACC3C5Z7</accession>
<proteinExistence type="predicted"/>
<dbReference type="Proteomes" id="UP000798662">
    <property type="component" value="Chromosome 2"/>
</dbReference>
<sequence>MDGSCSAARTVAFGAFPPAGAAATGRDVATPARVTRVRFPPLGAGVAAAAGRQVSRSAARRGSAGAVGGAPRWAHLPLPPPRRAPLPLTAALATGFGLSAADDTPTAVADGVAAARRGLPAGSPPPALALVSATAHRDLDVVAAALDAALPGVPVHGLSSCGALLTPGGGVPAAVGVLLLAPRVGASAAPATIVTAAAADADHGGDAGAAAAAAGAALTAAAGGTRLASILFAATPGGEEAALAALAAEHPGVPISGGSAADNDVAGEWRLLVGGGATLAAGTAVVGFLVGGAVAASGALVMPYDPAGVSGVVTSAAGRRVETIDGAPAARVVAGWMGGALDAAAATGGSVLAEMSVRPLGVTPAAVDGGATDGDRRPTVSVHAAELGPPPDGGVSLFKAVTAGDTLSVLSPWGGSPTAAASAAITAAWADAAAGLPAGHRDPAGALLLFCGGMAMAVGADGLDAALRGALATAAGGVPTLGVTVFGETGVVGGQPGGGGGGYATHANLAIGVVLFG</sequence>
<keyword evidence="2" id="KW-1185">Reference proteome</keyword>
<comment type="caution">
    <text evidence="1">The sequence shown here is derived from an EMBL/GenBank/DDBJ whole genome shotgun (WGS) entry which is preliminary data.</text>
</comment>
<protein>
    <submittedName>
        <fullName evidence="1">Uncharacterized protein</fullName>
    </submittedName>
</protein>
<evidence type="ECO:0000313" key="1">
    <source>
        <dbReference type="EMBL" id="KAK1865359.1"/>
    </source>
</evidence>
<dbReference type="EMBL" id="CM020619">
    <property type="protein sequence ID" value="KAK1865359.1"/>
    <property type="molecule type" value="Genomic_DNA"/>
</dbReference>
<organism evidence="1 2">
    <name type="scientific">Pyropia yezoensis</name>
    <name type="common">Susabi-nori</name>
    <name type="synonym">Porphyra yezoensis</name>
    <dbReference type="NCBI Taxonomy" id="2788"/>
    <lineage>
        <taxon>Eukaryota</taxon>
        <taxon>Rhodophyta</taxon>
        <taxon>Bangiophyceae</taxon>
        <taxon>Bangiales</taxon>
        <taxon>Bangiaceae</taxon>
        <taxon>Pyropia</taxon>
    </lineage>
</organism>
<evidence type="ECO:0000313" key="2">
    <source>
        <dbReference type="Proteomes" id="UP000798662"/>
    </source>
</evidence>
<name>A0ACC3C5Z7_PYRYE</name>